<dbReference type="Proteomes" id="UP000194464">
    <property type="component" value="Unassembled WGS sequence"/>
</dbReference>
<proteinExistence type="predicted"/>
<keyword evidence="2" id="KW-1185">Reference proteome</keyword>
<sequence>MTAARRASTDALRAVVVIARQMSVYPPSIRKLCPTT</sequence>
<organism evidence="1 2">
    <name type="scientific">Plantibacter elymi</name>
    <name type="common">nom. nud.</name>
    <dbReference type="NCBI Taxonomy" id="199708"/>
    <lineage>
        <taxon>Bacteria</taxon>
        <taxon>Bacillati</taxon>
        <taxon>Actinomycetota</taxon>
        <taxon>Actinomycetes</taxon>
        <taxon>Micrococcales</taxon>
        <taxon>Microbacteriaceae</taxon>
        <taxon>Plantibacter</taxon>
    </lineage>
</organism>
<comment type="caution">
    <text evidence="1">The sequence shown here is derived from an EMBL/GenBank/DDBJ whole genome shotgun (WGS) entry which is preliminary data.</text>
</comment>
<accession>A0ABY1RIE2</accession>
<protein>
    <submittedName>
        <fullName evidence="1">Uncharacterized protein</fullName>
    </submittedName>
</protein>
<evidence type="ECO:0000313" key="1">
    <source>
        <dbReference type="EMBL" id="SMQ75171.1"/>
    </source>
</evidence>
<evidence type="ECO:0000313" key="2">
    <source>
        <dbReference type="Proteomes" id="UP000194464"/>
    </source>
</evidence>
<gene>
    <name evidence="1" type="ORF">SAMN06295909_3665</name>
</gene>
<reference evidence="1 2" key="1">
    <citation type="submission" date="2017-04" db="EMBL/GenBank/DDBJ databases">
        <authorList>
            <person name="Varghese N."/>
            <person name="Submissions S."/>
        </authorList>
    </citation>
    <scope>NUCLEOTIDE SEQUENCE [LARGE SCALE GENOMIC DNA]</scope>
    <source>
        <strain evidence="1 2">VKM Ac-1784</strain>
    </source>
</reference>
<dbReference type="EMBL" id="FXWJ01000006">
    <property type="protein sequence ID" value="SMQ75171.1"/>
    <property type="molecule type" value="Genomic_DNA"/>
</dbReference>
<name>A0ABY1RIE2_9MICO</name>